<comment type="subcellular location">
    <subcellularLocation>
        <location evidence="1">Cell membrane</location>
        <topology evidence="1">Multi-pass membrane protein</topology>
    </subcellularLocation>
</comment>
<keyword evidence="7" id="KW-0448">Lipopolysaccharide biosynthesis</keyword>
<dbReference type="GO" id="GO:0009245">
    <property type="term" value="P:lipid A biosynthetic process"/>
    <property type="evidence" value="ECO:0007669"/>
    <property type="project" value="UniProtKB-KW"/>
</dbReference>
<evidence type="ECO:0000256" key="10">
    <source>
        <dbReference type="ARBA" id="ARBA00023136"/>
    </source>
</evidence>
<feature type="transmembrane region" description="Helical" evidence="11">
    <location>
        <begin position="115"/>
        <end position="133"/>
    </location>
</feature>
<evidence type="ECO:0000256" key="9">
    <source>
        <dbReference type="ARBA" id="ARBA00023098"/>
    </source>
</evidence>
<feature type="transmembrane region" description="Helical" evidence="11">
    <location>
        <begin position="145"/>
        <end position="161"/>
    </location>
</feature>
<keyword evidence="6 11" id="KW-0812">Transmembrane</keyword>
<evidence type="ECO:0000256" key="2">
    <source>
        <dbReference type="ARBA" id="ARBA00022475"/>
    </source>
</evidence>
<feature type="transmembrane region" description="Helical" evidence="11">
    <location>
        <begin position="91"/>
        <end position="109"/>
    </location>
</feature>
<dbReference type="GO" id="GO:0009103">
    <property type="term" value="P:lipopolysaccharide biosynthetic process"/>
    <property type="evidence" value="ECO:0007669"/>
    <property type="project" value="UniProtKB-KW"/>
</dbReference>
<dbReference type="InterPro" id="IPR000620">
    <property type="entry name" value="EamA_dom"/>
</dbReference>
<dbReference type="PANTHER" id="PTHR30561">
    <property type="entry name" value="SMR FAMILY PROTON-DEPENDENT DRUG EFFLUX TRANSPORTER SUGE"/>
    <property type="match status" value="1"/>
</dbReference>
<dbReference type="PANTHER" id="PTHR30561:SF9">
    <property type="entry name" value="4-AMINO-4-DEOXY-L-ARABINOSE-PHOSPHOUNDECAPRENOL FLIPPASE SUBUNIT ARNF-RELATED"/>
    <property type="match status" value="1"/>
</dbReference>
<organism evidence="13 14">
    <name type="scientific">Pseudooceanicola nanhaiensis</name>
    <dbReference type="NCBI Taxonomy" id="375761"/>
    <lineage>
        <taxon>Bacteria</taxon>
        <taxon>Pseudomonadati</taxon>
        <taxon>Pseudomonadota</taxon>
        <taxon>Alphaproteobacteria</taxon>
        <taxon>Rhodobacterales</taxon>
        <taxon>Paracoccaceae</taxon>
        <taxon>Pseudooceanicola</taxon>
    </lineage>
</organism>
<evidence type="ECO:0000256" key="5">
    <source>
        <dbReference type="ARBA" id="ARBA00022556"/>
    </source>
</evidence>
<sequence>MSLGVFLIVLLAAALHAGWNALVKSGADKVSAMTAVVLGQGLFGLVALAFAPFPAWEAWPWFLGGVALHAGYQLFLVSAYRIGDLTQVYPIARGVSPLLVAGASVLFLGEHYGEVQTLGILLIAIGIGSISLVRRADGIFQGKAAVLALCTGGFIAAYSLNDGIGARVAGTGLGFYAALAVVEGLVFPGLVAIAAPQAFRRALRLKREILIGGGASFAAYALVVHAFTLAPIALVTALRETSIIFALLIGVGVLHERLSLAKVASTVTTVLGAALLKLSKGAGG</sequence>
<reference evidence="13" key="1">
    <citation type="journal article" date="2014" name="Int. J. Syst. Evol. Microbiol.">
        <title>Complete genome sequence of Corynebacterium casei LMG S-19264T (=DSM 44701T), isolated from a smear-ripened cheese.</title>
        <authorList>
            <consortium name="US DOE Joint Genome Institute (JGI-PGF)"/>
            <person name="Walter F."/>
            <person name="Albersmeier A."/>
            <person name="Kalinowski J."/>
            <person name="Ruckert C."/>
        </authorList>
    </citation>
    <scope>NUCLEOTIDE SEQUENCE</scope>
    <source>
        <strain evidence="13">CGMCC 1.6293</strain>
    </source>
</reference>
<evidence type="ECO:0000259" key="12">
    <source>
        <dbReference type="Pfam" id="PF00892"/>
    </source>
</evidence>
<dbReference type="InterPro" id="IPR037185">
    <property type="entry name" value="EmrE-like"/>
</dbReference>
<accession>A0A917WDF6</accession>
<evidence type="ECO:0000256" key="8">
    <source>
        <dbReference type="ARBA" id="ARBA00022989"/>
    </source>
</evidence>
<keyword evidence="8 11" id="KW-1133">Transmembrane helix</keyword>
<feature type="transmembrane region" description="Helical" evidence="11">
    <location>
        <begin position="233"/>
        <end position="254"/>
    </location>
</feature>
<keyword evidence="4" id="KW-0997">Cell inner membrane</keyword>
<feature type="transmembrane region" description="Helical" evidence="11">
    <location>
        <begin position="6"/>
        <end position="23"/>
    </location>
</feature>
<evidence type="ECO:0000256" key="3">
    <source>
        <dbReference type="ARBA" id="ARBA00022516"/>
    </source>
</evidence>
<dbReference type="Proteomes" id="UP000649829">
    <property type="component" value="Unassembled WGS sequence"/>
</dbReference>
<feature type="transmembrane region" description="Helical" evidence="11">
    <location>
        <begin position="208"/>
        <end position="227"/>
    </location>
</feature>
<protein>
    <recommendedName>
        <fullName evidence="12">EamA domain-containing protein</fullName>
    </recommendedName>
</protein>
<dbReference type="RefSeq" id="WP_028286350.1">
    <property type="nucleotide sequence ID" value="NZ_BMLF01000001.1"/>
</dbReference>
<dbReference type="AlphaFoldDB" id="A0A917WDF6"/>
<evidence type="ECO:0000313" key="14">
    <source>
        <dbReference type="Proteomes" id="UP000649829"/>
    </source>
</evidence>
<keyword evidence="9" id="KW-0443">Lipid metabolism</keyword>
<comment type="caution">
    <text evidence="13">The sequence shown here is derived from an EMBL/GenBank/DDBJ whole genome shotgun (WGS) entry which is preliminary data.</text>
</comment>
<dbReference type="GO" id="GO:0022857">
    <property type="term" value="F:transmembrane transporter activity"/>
    <property type="evidence" value="ECO:0007669"/>
    <property type="project" value="InterPro"/>
</dbReference>
<evidence type="ECO:0000256" key="7">
    <source>
        <dbReference type="ARBA" id="ARBA00022985"/>
    </source>
</evidence>
<gene>
    <name evidence="13" type="ORF">GCM10011534_15370</name>
</gene>
<evidence type="ECO:0000256" key="1">
    <source>
        <dbReference type="ARBA" id="ARBA00004651"/>
    </source>
</evidence>
<dbReference type="Gene3D" id="1.10.3730.20">
    <property type="match status" value="2"/>
</dbReference>
<dbReference type="InterPro" id="IPR000390">
    <property type="entry name" value="Small_drug/metabolite_transptr"/>
</dbReference>
<feature type="domain" description="EamA" evidence="12">
    <location>
        <begin position="7"/>
        <end position="131"/>
    </location>
</feature>
<reference evidence="13" key="2">
    <citation type="submission" date="2020-09" db="EMBL/GenBank/DDBJ databases">
        <authorList>
            <person name="Sun Q."/>
            <person name="Zhou Y."/>
        </authorList>
    </citation>
    <scope>NUCLEOTIDE SEQUENCE</scope>
    <source>
        <strain evidence="13">CGMCC 1.6293</strain>
    </source>
</reference>
<evidence type="ECO:0000313" key="13">
    <source>
        <dbReference type="EMBL" id="GGL94151.1"/>
    </source>
</evidence>
<keyword evidence="3" id="KW-0444">Lipid biosynthesis</keyword>
<keyword evidence="10 11" id="KW-0472">Membrane</keyword>
<dbReference type="EMBL" id="BMLF01000001">
    <property type="protein sequence ID" value="GGL94151.1"/>
    <property type="molecule type" value="Genomic_DNA"/>
</dbReference>
<evidence type="ECO:0000256" key="4">
    <source>
        <dbReference type="ARBA" id="ARBA00022519"/>
    </source>
</evidence>
<feature type="transmembrane region" description="Helical" evidence="11">
    <location>
        <begin position="59"/>
        <end position="79"/>
    </location>
</feature>
<dbReference type="GO" id="GO:0005886">
    <property type="term" value="C:plasma membrane"/>
    <property type="evidence" value="ECO:0007669"/>
    <property type="project" value="UniProtKB-SubCell"/>
</dbReference>
<keyword evidence="2" id="KW-1003">Cell membrane</keyword>
<feature type="transmembrane region" description="Helical" evidence="11">
    <location>
        <begin position="30"/>
        <end position="53"/>
    </location>
</feature>
<dbReference type="Pfam" id="PF00892">
    <property type="entry name" value="EamA"/>
    <property type="match status" value="1"/>
</dbReference>
<proteinExistence type="predicted"/>
<feature type="transmembrane region" description="Helical" evidence="11">
    <location>
        <begin position="173"/>
        <end position="196"/>
    </location>
</feature>
<keyword evidence="14" id="KW-1185">Reference proteome</keyword>
<name>A0A917WDF6_9RHOB</name>
<keyword evidence="5" id="KW-0441">Lipid A biosynthesis</keyword>
<dbReference type="SUPFAM" id="SSF103481">
    <property type="entry name" value="Multidrug resistance efflux transporter EmrE"/>
    <property type="match status" value="2"/>
</dbReference>
<evidence type="ECO:0000256" key="6">
    <source>
        <dbReference type="ARBA" id="ARBA00022692"/>
    </source>
</evidence>
<evidence type="ECO:0000256" key="11">
    <source>
        <dbReference type="SAM" id="Phobius"/>
    </source>
</evidence>